<dbReference type="SMR" id="A0A098BTJ6"/>
<gene>
    <name evidence="1" type="ORF">RHRU231_850032</name>
</gene>
<dbReference type="Pfam" id="PF03713">
    <property type="entry name" value="DUF305"/>
    <property type="match status" value="1"/>
</dbReference>
<dbReference type="eggNOG" id="COG3544">
    <property type="taxonomic scope" value="Bacteria"/>
</dbReference>
<name>A0A098BTJ6_9NOCA</name>
<dbReference type="AlphaFoldDB" id="A0A098BTJ6"/>
<dbReference type="PANTHER" id="PTHR36933:SF1">
    <property type="entry name" value="SLL0788 PROTEIN"/>
    <property type="match status" value="1"/>
</dbReference>
<dbReference type="Gene3D" id="1.20.1260.10">
    <property type="match status" value="1"/>
</dbReference>
<sequence length="237" mass="24785">MRKKSLATGAVAVAAALTLAACSDSGNDQASQASPSATATASASAEAAADHNQADVTFAQQMIPHHSQAIEMSDVILAKEGIDPRVTELAQQIKAAQGPEIEQLQSWLADWGQPTMPMGTTSMPMTTPNMPMSSPGMEMPGHDMPMQSTPMPGGGQMGGGMSGMMSAEDMAALQNAEGVDASRLFLTQMIEHHRGAIEMAQTEIDTGQNPEAVAMARTIAETQQQEIATMENILSSL</sequence>
<evidence type="ECO:0000313" key="1">
    <source>
        <dbReference type="EMBL" id="CDZ91572.1"/>
    </source>
</evidence>
<dbReference type="GeneID" id="66837904"/>
<dbReference type="RefSeq" id="WP_017680803.1">
    <property type="nucleotide sequence ID" value="NZ_CP023714.1"/>
</dbReference>
<dbReference type="PANTHER" id="PTHR36933">
    <property type="entry name" value="SLL0788 PROTEIN"/>
    <property type="match status" value="1"/>
</dbReference>
<dbReference type="EMBL" id="CCSD01000100">
    <property type="protein sequence ID" value="CDZ91572.1"/>
    <property type="molecule type" value="Genomic_DNA"/>
</dbReference>
<evidence type="ECO:0000313" key="2">
    <source>
        <dbReference type="Proteomes" id="UP000042997"/>
    </source>
</evidence>
<dbReference type="InterPro" id="IPR012347">
    <property type="entry name" value="Ferritin-like"/>
</dbReference>
<protein>
    <submittedName>
        <fullName evidence="1">Uncharacterized protein</fullName>
    </submittedName>
</protein>
<reference evidence="1 2" key="1">
    <citation type="journal article" date="2014" name="Genome Announc.">
        <title>Draft Genome Sequence of Propane- and Butane-Oxidizing Actinobacterium Rhodococcus ruber IEGM 231.</title>
        <authorList>
            <person name="Ivshina I.B."/>
            <person name="Kuyukina M.S."/>
            <person name="Krivoruchko A.V."/>
            <person name="Barbe V."/>
            <person name="Fischer C."/>
        </authorList>
    </citation>
    <scope>NUCLEOTIDE SEQUENCE [LARGE SCALE GENOMIC DNA]</scope>
</reference>
<organism evidence="1 2">
    <name type="scientific">Rhodococcus ruber</name>
    <dbReference type="NCBI Taxonomy" id="1830"/>
    <lineage>
        <taxon>Bacteria</taxon>
        <taxon>Bacillati</taxon>
        <taxon>Actinomycetota</taxon>
        <taxon>Actinomycetes</taxon>
        <taxon>Mycobacteriales</taxon>
        <taxon>Nocardiaceae</taxon>
        <taxon>Rhodococcus</taxon>
    </lineage>
</organism>
<dbReference type="InterPro" id="IPR005183">
    <property type="entry name" value="DUF305_CopM-like"/>
</dbReference>
<dbReference type="OrthoDB" id="26872at2"/>
<dbReference type="Proteomes" id="UP000042997">
    <property type="component" value="Unassembled WGS sequence"/>
</dbReference>
<proteinExistence type="predicted"/>
<accession>A0A098BTJ6</accession>
<dbReference type="PROSITE" id="PS51257">
    <property type="entry name" value="PROKAR_LIPOPROTEIN"/>
    <property type="match status" value="1"/>
</dbReference>